<accession>A0A078KQ75</accession>
<dbReference type="AlphaFoldDB" id="A0A078KQ75"/>
<dbReference type="HOGENOM" id="CLU_030558_0_1_9"/>
<dbReference type="InterPro" id="IPR024925">
    <property type="entry name" value="Malonyl_CoA-ACP_transAc"/>
</dbReference>
<evidence type="ECO:0000256" key="2">
    <source>
        <dbReference type="ARBA" id="ARBA00023315"/>
    </source>
</evidence>
<dbReference type="STRING" id="29343.CCDG5_1572"/>
<name>A0A078KQ75_9FIRM</name>
<keyword evidence="2 4" id="KW-0012">Acyltransferase</keyword>
<dbReference type="KEGG" id="ccel:CCDG5_1572"/>
<feature type="domain" description="Malonyl-CoA:ACP transacylase (MAT)" evidence="6">
    <location>
        <begin position="7"/>
        <end position="311"/>
    </location>
</feature>
<dbReference type="EMBL" id="LM995447">
    <property type="protein sequence ID" value="CDZ24682.1"/>
    <property type="molecule type" value="Genomic_DNA"/>
</dbReference>
<organism evidence="7 8">
    <name type="scientific">[Clostridium] cellulosi</name>
    <dbReference type="NCBI Taxonomy" id="29343"/>
    <lineage>
        <taxon>Bacteria</taxon>
        <taxon>Bacillati</taxon>
        <taxon>Bacillota</taxon>
        <taxon>Clostridia</taxon>
        <taxon>Eubacteriales</taxon>
        <taxon>Oscillospiraceae</taxon>
        <taxon>Oscillospiraceae incertae sedis</taxon>
    </lineage>
</organism>
<evidence type="ECO:0000313" key="8">
    <source>
        <dbReference type="Proteomes" id="UP000032431"/>
    </source>
</evidence>
<comment type="similarity">
    <text evidence="4">Belongs to the fabD family.</text>
</comment>
<dbReference type="PIRSF" id="PIRSF000446">
    <property type="entry name" value="Mct"/>
    <property type="match status" value="1"/>
</dbReference>
<protein>
    <recommendedName>
        <fullName evidence="4">Malonyl CoA-acyl carrier protein transacylase</fullName>
        <ecNumber evidence="4">2.3.1.39</ecNumber>
    </recommendedName>
</protein>
<evidence type="ECO:0000256" key="4">
    <source>
        <dbReference type="PIRNR" id="PIRNR000446"/>
    </source>
</evidence>
<dbReference type="Pfam" id="PF00698">
    <property type="entry name" value="Acyl_transf_1"/>
    <property type="match status" value="1"/>
</dbReference>
<dbReference type="SUPFAM" id="SSF52151">
    <property type="entry name" value="FabD/lysophospholipase-like"/>
    <property type="match status" value="1"/>
</dbReference>
<dbReference type="SUPFAM" id="SSF55048">
    <property type="entry name" value="Probable ACP-binding domain of malonyl-CoA ACP transacylase"/>
    <property type="match status" value="1"/>
</dbReference>
<keyword evidence="1 4" id="KW-0808">Transferase</keyword>
<dbReference type="InterPro" id="IPR001227">
    <property type="entry name" value="Ac_transferase_dom_sf"/>
</dbReference>
<dbReference type="Proteomes" id="UP000032431">
    <property type="component" value="Chromosome I"/>
</dbReference>
<dbReference type="SMART" id="SM00827">
    <property type="entry name" value="PKS_AT"/>
    <property type="match status" value="1"/>
</dbReference>
<feature type="active site" evidence="5">
    <location>
        <position position="91"/>
    </location>
</feature>
<dbReference type="PANTHER" id="PTHR42681:SF1">
    <property type="entry name" value="MALONYL-COA-ACYL CARRIER PROTEIN TRANSACYLASE, MITOCHONDRIAL"/>
    <property type="match status" value="1"/>
</dbReference>
<dbReference type="PATRIC" id="fig|29343.3.peg.1657"/>
<dbReference type="GO" id="GO:0004314">
    <property type="term" value="F:[acyl-carrier-protein] S-malonyltransferase activity"/>
    <property type="evidence" value="ECO:0007669"/>
    <property type="project" value="UniProtKB-EC"/>
</dbReference>
<dbReference type="Gene3D" id="3.40.366.10">
    <property type="entry name" value="Malonyl-Coenzyme A Acyl Carrier Protein, domain 2"/>
    <property type="match status" value="1"/>
</dbReference>
<reference evidence="8" key="1">
    <citation type="submission" date="2014-07" db="EMBL/GenBank/DDBJ databases">
        <authorList>
            <person name="Wibberg D."/>
        </authorList>
    </citation>
    <scope>NUCLEOTIDE SEQUENCE [LARGE SCALE GENOMIC DNA]</scope>
    <source>
        <strain evidence="8">DG5</strain>
    </source>
</reference>
<proteinExistence type="inferred from homology"/>
<dbReference type="GO" id="GO:0005829">
    <property type="term" value="C:cytosol"/>
    <property type="evidence" value="ECO:0007669"/>
    <property type="project" value="TreeGrafter"/>
</dbReference>
<dbReference type="InterPro" id="IPR014043">
    <property type="entry name" value="Acyl_transferase_dom"/>
</dbReference>
<sequence length="311" mass="33597">MGKIAFLFSGQGSQYEGMGKELYNNFREAKDIYDMASDYLSFDVLKLSCEGSKEELSKTKVSQPLIFTLSLAAHAVAKANGITASAVAGFSLGEVTALTAASAMSYETGFKVIAERAKAMQSAAENIPGAMFAIIGADSEKVEEACAAAGKQTGGYAVPVNYNCPGQIVIAGEEETVTKAAEMLSADGLRVVRLAVNAAFHSKLMEPASQEFYEKISSFKFNEVGIDFYSNVIGDKLNISDIPSYLKTQMISPVRFSQEMEAMNRDGYDTFVEFGPGKTLCGFIRRGIKGARFYNIEDLNSAKRCFDALAQ</sequence>
<dbReference type="InterPro" id="IPR016036">
    <property type="entry name" value="Malonyl_transacylase_ACP-bd"/>
</dbReference>
<evidence type="ECO:0000256" key="1">
    <source>
        <dbReference type="ARBA" id="ARBA00022679"/>
    </source>
</evidence>
<dbReference type="EC" id="2.3.1.39" evidence="4"/>
<feature type="active site" evidence="5">
    <location>
        <position position="201"/>
    </location>
</feature>
<dbReference type="InterPro" id="IPR016035">
    <property type="entry name" value="Acyl_Trfase/lysoPLipase"/>
</dbReference>
<evidence type="ECO:0000256" key="3">
    <source>
        <dbReference type="ARBA" id="ARBA00048462"/>
    </source>
</evidence>
<keyword evidence="8" id="KW-1185">Reference proteome</keyword>
<evidence type="ECO:0000313" key="7">
    <source>
        <dbReference type="EMBL" id="CDZ24682.1"/>
    </source>
</evidence>
<dbReference type="GO" id="GO:0006633">
    <property type="term" value="P:fatty acid biosynthetic process"/>
    <property type="evidence" value="ECO:0007669"/>
    <property type="project" value="TreeGrafter"/>
</dbReference>
<dbReference type="FunFam" id="3.30.70.250:FF:000001">
    <property type="entry name" value="Malonyl CoA-acyl carrier protein transacylase"/>
    <property type="match status" value="1"/>
</dbReference>
<dbReference type="PANTHER" id="PTHR42681">
    <property type="entry name" value="MALONYL-COA-ACYL CARRIER PROTEIN TRANSACYLASE, MITOCHONDRIAL"/>
    <property type="match status" value="1"/>
</dbReference>
<dbReference type="Gene3D" id="3.30.70.250">
    <property type="entry name" value="Malonyl-CoA ACP transacylase, ACP-binding"/>
    <property type="match status" value="1"/>
</dbReference>
<dbReference type="OrthoDB" id="9805460at2"/>
<dbReference type="InterPro" id="IPR050858">
    <property type="entry name" value="Mal-CoA-ACP_Trans/PKS_FabD"/>
</dbReference>
<comment type="catalytic activity">
    <reaction evidence="3 4">
        <text>holo-[ACP] + malonyl-CoA = malonyl-[ACP] + CoA</text>
        <dbReference type="Rhea" id="RHEA:41792"/>
        <dbReference type="Rhea" id="RHEA-COMP:9623"/>
        <dbReference type="Rhea" id="RHEA-COMP:9685"/>
        <dbReference type="ChEBI" id="CHEBI:57287"/>
        <dbReference type="ChEBI" id="CHEBI:57384"/>
        <dbReference type="ChEBI" id="CHEBI:64479"/>
        <dbReference type="ChEBI" id="CHEBI:78449"/>
        <dbReference type="EC" id="2.3.1.39"/>
    </reaction>
</comment>
<evidence type="ECO:0000259" key="6">
    <source>
        <dbReference type="SMART" id="SM00827"/>
    </source>
</evidence>
<evidence type="ECO:0000256" key="5">
    <source>
        <dbReference type="PIRSR" id="PIRSR000446-1"/>
    </source>
</evidence>
<gene>
    <name evidence="7" type="ORF">CCDG5_1572</name>
</gene>